<dbReference type="PANTHER" id="PTHR43542">
    <property type="entry name" value="METHYLTRANSFERASE"/>
    <property type="match status" value="1"/>
</dbReference>
<keyword evidence="2 3" id="KW-0808">Transferase</keyword>
<dbReference type="InterPro" id="IPR029063">
    <property type="entry name" value="SAM-dependent_MTases_sf"/>
</dbReference>
<dbReference type="AlphaFoldDB" id="A0A1H3W917"/>
<organism evidence="3 4">
    <name type="scientific">Selenomonas ruminantium</name>
    <dbReference type="NCBI Taxonomy" id="971"/>
    <lineage>
        <taxon>Bacteria</taxon>
        <taxon>Bacillati</taxon>
        <taxon>Bacillota</taxon>
        <taxon>Negativicutes</taxon>
        <taxon>Selenomonadales</taxon>
        <taxon>Selenomonadaceae</taxon>
        <taxon>Selenomonas</taxon>
    </lineage>
</organism>
<dbReference type="PANTHER" id="PTHR43542:SF1">
    <property type="entry name" value="METHYLTRANSFERASE"/>
    <property type="match status" value="1"/>
</dbReference>
<dbReference type="NCBIfam" id="TIGR00095">
    <property type="entry name" value="16S rRNA (guanine(966)-N(2))-methyltransferase RsmD"/>
    <property type="match status" value="1"/>
</dbReference>
<protein>
    <submittedName>
        <fullName evidence="3">16S rRNA (Guanine(966)-N(2))-methyltransferase RsmD</fullName>
    </submittedName>
</protein>
<dbReference type="Gene3D" id="3.40.50.150">
    <property type="entry name" value="Vaccinia Virus protein VP39"/>
    <property type="match status" value="1"/>
</dbReference>
<dbReference type="CDD" id="cd02440">
    <property type="entry name" value="AdoMet_MTases"/>
    <property type="match status" value="1"/>
</dbReference>
<name>A0A1H3W917_SELRU</name>
<dbReference type="EMBL" id="FNQG01000003">
    <property type="protein sequence ID" value="SDZ83576.1"/>
    <property type="molecule type" value="Genomic_DNA"/>
</dbReference>
<dbReference type="PROSITE" id="PS00092">
    <property type="entry name" value="N6_MTASE"/>
    <property type="match status" value="1"/>
</dbReference>
<dbReference type="GO" id="GO:0031167">
    <property type="term" value="P:rRNA methylation"/>
    <property type="evidence" value="ECO:0007669"/>
    <property type="project" value="InterPro"/>
</dbReference>
<dbReference type="GO" id="GO:0008168">
    <property type="term" value="F:methyltransferase activity"/>
    <property type="evidence" value="ECO:0007669"/>
    <property type="project" value="UniProtKB-KW"/>
</dbReference>
<dbReference type="Proteomes" id="UP000183469">
    <property type="component" value="Unassembled WGS sequence"/>
</dbReference>
<dbReference type="SUPFAM" id="SSF53335">
    <property type="entry name" value="S-adenosyl-L-methionine-dependent methyltransferases"/>
    <property type="match status" value="1"/>
</dbReference>
<dbReference type="RefSeq" id="WP_074671058.1">
    <property type="nucleotide sequence ID" value="NZ_FNQG01000003.1"/>
</dbReference>
<dbReference type="InterPro" id="IPR004398">
    <property type="entry name" value="RNA_MeTrfase_RsmD"/>
</dbReference>
<reference evidence="3 4" key="1">
    <citation type="submission" date="2016-10" db="EMBL/GenBank/DDBJ databases">
        <authorList>
            <person name="de Groot N.N."/>
        </authorList>
    </citation>
    <scope>NUCLEOTIDE SEQUENCE [LARGE SCALE GENOMIC DNA]</scope>
    <source>
        <strain evidence="3 4">DSM 2872</strain>
    </source>
</reference>
<dbReference type="Pfam" id="PF03602">
    <property type="entry name" value="Cons_hypoth95"/>
    <property type="match status" value="1"/>
</dbReference>
<evidence type="ECO:0000313" key="4">
    <source>
        <dbReference type="Proteomes" id="UP000183469"/>
    </source>
</evidence>
<dbReference type="OrthoDB" id="9803017at2"/>
<evidence type="ECO:0000313" key="3">
    <source>
        <dbReference type="EMBL" id="SDZ83576.1"/>
    </source>
</evidence>
<dbReference type="InterPro" id="IPR002052">
    <property type="entry name" value="DNA_methylase_N6_adenine_CS"/>
</dbReference>
<dbReference type="GO" id="GO:0003676">
    <property type="term" value="F:nucleic acid binding"/>
    <property type="evidence" value="ECO:0007669"/>
    <property type="project" value="InterPro"/>
</dbReference>
<keyword evidence="1 3" id="KW-0489">Methyltransferase</keyword>
<gene>
    <name evidence="3" type="ORF">SAMN05660648_00799</name>
</gene>
<evidence type="ECO:0000256" key="2">
    <source>
        <dbReference type="ARBA" id="ARBA00022679"/>
    </source>
</evidence>
<proteinExistence type="predicted"/>
<sequence>MRIITGSARGCRLKTPKGAEVTRPTADRVKESLFNILGAMVAGRKVLDIFAGTGNLGIEALSRGAQSAVFVDKATAKLIGENLQLTRLAEKAVVRSSDVFAELSRQGAGKAEFSLIFCDPPYHKGLWQQALAQIDKSDGLMAENGILVVEHGADENDVPQLDRLKLVHNRRYGHTTQLSFFQWRSYVEAEEEEE</sequence>
<evidence type="ECO:0000256" key="1">
    <source>
        <dbReference type="ARBA" id="ARBA00022603"/>
    </source>
</evidence>
<dbReference type="PIRSF" id="PIRSF004553">
    <property type="entry name" value="CHP00095"/>
    <property type="match status" value="1"/>
</dbReference>
<accession>A0A1H3W917</accession>